<dbReference type="Proteomes" id="UP000036867">
    <property type="component" value="Unassembled WGS sequence"/>
</dbReference>
<dbReference type="AlphaFoldDB" id="A0A0M0LCX0"/>
<sequence length="200" mass="23093">MQKWIQKFLVASVAVITLGVITPSHAIWEGLLDHSSNAKAQFSGDTTSQLTKYIETQNESVISTEEEQTFEEYAFAAAKEQAYLKFGSRVGPQISDEFDDVIFPKMQEAIEMTVNRLDNETTNSLAITENPSGDYAEKIFHVYNTGTKQDVIRFHVRTENRPFDGYYYNFHYHTYEDQFTAHYDLGEIYWSKNTPPKWLS</sequence>
<gene>
    <name evidence="1" type="ORF">AMD00_10490</name>
</gene>
<comment type="caution">
    <text evidence="1">The sequence shown here is derived from an EMBL/GenBank/DDBJ whole genome shotgun (WGS) entry which is preliminary data.</text>
</comment>
<dbReference type="Pfam" id="PF14005">
    <property type="entry name" value="YpjP"/>
    <property type="match status" value="1"/>
</dbReference>
<evidence type="ECO:0000313" key="2">
    <source>
        <dbReference type="Proteomes" id="UP000036867"/>
    </source>
</evidence>
<proteinExistence type="predicted"/>
<dbReference type="GeneID" id="301136525"/>
<reference evidence="2" key="1">
    <citation type="submission" date="2015-08" db="EMBL/GenBank/DDBJ databases">
        <title>Fjat-10028 dsm 16317.</title>
        <authorList>
            <person name="Liu B."/>
            <person name="Wang J."/>
            <person name="Zhu Y."/>
            <person name="Liu G."/>
            <person name="Chen Q."/>
            <person name="Chen Z."/>
            <person name="Lan J."/>
            <person name="Che J."/>
            <person name="Ge C."/>
            <person name="Shi H."/>
            <person name="Pan Z."/>
            <person name="Liu X."/>
        </authorList>
    </citation>
    <scope>NUCLEOTIDE SEQUENCE [LARGE SCALE GENOMIC DNA]</scope>
    <source>
        <strain evidence="2">DSM 16317</strain>
    </source>
</reference>
<dbReference type="PATRIC" id="fig|263475.3.peg.3317"/>
<accession>A0A0M0LCX0</accession>
<dbReference type="STRING" id="263475.AMD00_10490"/>
<keyword evidence="2" id="KW-1185">Reference proteome</keyword>
<evidence type="ECO:0000313" key="1">
    <source>
        <dbReference type="EMBL" id="KOO48841.1"/>
    </source>
</evidence>
<evidence type="ECO:0008006" key="3">
    <source>
        <dbReference type="Google" id="ProtNLM"/>
    </source>
</evidence>
<dbReference type="InterPro" id="IPR025616">
    <property type="entry name" value="YpjP"/>
</dbReference>
<dbReference type="OrthoDB" id="2435352at2"/>
<dbReference type="EMBL" id="LILB01000005">
    <property type="protein sequence ID" value="KOO48841.1"/>
    <property type="molecule type" value="Genomic_DNA"/>
</dbReference>
<organism evidence="1 2">
    <name type="scientific">Viridibacillus arvi</name>
    <dbReference type="NCBI Taxonomy" id="263475"/>
    <lineage>
        <taxon>Bacteria</taxon>
        <taxon>Bacillati</taxon>
        <taxon>Bacillota</taxon>
        <taxon>Bacilli</taxon>
        <taxon>Bacillales</taxon>
        <taxon>Caryophanaceae</taxon>
        <taxon>Viridibacillus</taxon>
    </lineage>
</organism>
<dbReference type="RefSeq" id="WP_053417028.1">
    <property type="nucleotide sequence ID" value="NZ_JBCMHV010000040.1"/>
</dbReference>
<name>A0A0M0LCX0_9BACL</name>
<protein>
    <recommendedName>
        <fullName evidence="3">Cell division protein FtsK</fullName>
    </recommendedName>
</protein>